<feature type="transmembrane region" description="Helical" evidence="2">
    <location>
        <begin position="53"/>
        <end position="73"/>
    </location>
</feature>
<feature type="region of interest" description="Disordered" evidence="1">
    <location>
        <begin position="308"/>
        <end position="330"/>
    </location>
</feature>
<feature type="transmembrane region" description="Helical" evidence="2">
    <location>
        <begin position="113"/>
        <end position="132"/>
    </location>
</feature>
<dbReference type="Pfam" id="PF13559">
    <property type="entry name" value="DUF4129"/>
    <property type="match status" value="1"/>
</dbReference>
<dbReference type="SUPFAM" id="SSF54001">
    <property type="entry name" value="Cysteine proteinases"/>
    <property type="match status" value="1"/>
</dbReference>
<sequence length="828" mass="87355">MRLPIAAALATAAVSLTLYPLFREGDWFWTGMGAILVVGAVSVLTTRPAVPRWLGPPLGLPALGLYLNLVFAADESWGRVVPTGESLVALAGLLGEGFADIQRYAAPVPANPGITLLTAGGVGVIALTVDLLAVRLRRAAPAGLPLLALFTVPAAVMTEPLGWPAFILGALGYVGLLAADGRERITTWGRAVLVRRTRAAAATARPDSTPISLSGKRIGIAAIALAVGVPAFVPTLAPNPLFGFGVGSGNGAGGNTITIPDPIANLRGRLTQPGNATVLTYTNSDNTARYLRMYSLDTFDGRRWTMTQPKGRPENGVAEGPLPAPPGLDPEVPVKQVDTRLKVSDAVEGLSFLPLPYPAATVRVDGDWRADESTLMVFSTRDTAGGQEYEVGQREPQPTSEALSDMVASPDPEVAARYLRLPDDLPLEIAITARGLVSDTDSPYEVAVKLQKWFTTTGGFTYSLRTQGNGSDALVDFLRNKNGYCEQFAAAMAVMARVLGVPARVAIGYTGGTFSDGAWQVRTHDLHAWPELYFQGAGWLRFEPTPSGGLGQATARIPDYSRPSVTTGGPDSTSAAPTAGPESEDPETSTAPRRAVRDPDANLPQGSVSTETGSSVPAVIGIGLVVLLLVMLLPAAWRAATRYRRGRGWARAATGAPAAGVPAAGAAGPAAEGGRLGRAVRGTWRELIDTLHDLGLGHELSETPRALARRLAERHELDADAAAAVARIASAEERLRYARTPGEIAPLAGDLRVVRGALRRAVPRGRRLRATLLPASTLLRLRRAGGAMLDGFDRLENIRLWPRRRDQDPAAGPAAPAEETRVLTGSRR</sequence>
<feature type="transmembrane region" description="Helical" evidence="2">
    <location>
        <begin position="139"/>
        <end position="156"/>
    </location>
</feature>
<dbReference type="EMBL" id="JACHND010000001">
    <property type="protein sequence ID" value="MBB4704803.1"/>
    <property type="molecule type" value="Genomic_DNA"/>
</dbReference>
<dbReference type="RefSeq" id="WP_184886070.1">
    <property type="nucleotide sequence ID" value="NZ_BOOV01000037.1"/>
</dbReference>
<evidence type="ECO:0000256" key="1">
    <source>
        <dbReference type="SAM" id="MobiDB-lite"/>
    </source>
</evidence>
<keyword evidence="2" id="KW-1133">Transmembrane helix</keyword>
<feature type="compositionally biased region" description="Polar residues" evidence="1">
    <location>
        <begin position="563"/>
        <end position="576"/>
    </location>
</feature>
<dbReference type="GO" id="GO:0006508">
    <property type="term" value="P:proteolysis"/>
    <property type="evidence" value="ECO:0007669"/>
    <property type="project" value="UniProtKB-KW"/>
</dbReference>
<keyword evidence="4" id="KW-0378">Hydrolase</keyword>
<keyword evidence="2" id="KW-0472">Membrane</keyword>
<dbReference type="InterPro" id="IPR052901">
    <property type="entry name" value="Bact_TGase-like"/>
</dbReference>
<dbReference type="GO" id="GO:0008233">
    <property type="term" value="F:peptidase activity"/>
    <property type="evidence" value="ECO:0007669"/>
    <property type="project" value="UniProtKB-KW"/>
</dbReference>
<reference evidence="4 5" key="1">
    <citation type="submission" date="2020-08" db="EMBL/GenBank/DDBJ databases">
        <title>Sequencing the genomes of 1000 actinobacteria strains.</title>
        <authorList>
            <person name="Klenk H.-P."/>
        </authorList>
    </citation>
    <scope>NUCLEOTIDE SEQUENCE [LARGE SCALE GENOMIC DNA]</scope>
    <source>
        <strain evidence="4 5">DSM 45784</strain>
    </source>
</reference>
<name>A0A7W7DDH2_9ACTN</name>
<comment type="caution">
    <text evidence="4">The sequence shown here is derived from an EMBL/GenBank/DDBJ whole genome shotgun (WGS) entry which is preliminary data.</text>
</comment>
<dbReference type="PANTHER" id="PTHR42736:SF1">
    <property type="entry name" value="PROTEIN-GLUTAMINE GAMMA-GLUTAMYLTRANSFERASE"/>
    <property type="match status" value="1"/>
</dbReference>
<evidence type="ECO:0000259" key="3">
    <source>
        <dbReference type="SMART" id="SM00460"/>
    </source>
</evidence>
<dbReference type="AlphaFoldDB" id="A0A7W7DDH2"/>
<accession>A0A7W7DDH2</accession>
<dbReference type="InterPro" id="IPR021878">
    <property type="entry name" value="TgpA_N"/>
</dbReference>
<evidence type="ECO:0000313" key="5">
    <source>
        <dbReference type="Proteomes" id="UP000542210"/>
    </source>
</evidence>
<keyword evidence="4" id="KW-0645">Protease</keyword>
<protein>
    <submittedName>
        <fullName evidence="4">Transglutaminase-like putative cysteine protease</fullName>
    </submittedName>
</protein>
<evidence type="ECO:0000313" key="4">
    <source>
        <dbReference type="EMBL" id="MBB4704803.1"/>
    </source>
</evidence>
<feature type="transmembrane region" description="Helical" evidence="2">
    <location>
        <begin position="162"/>
        <end position="179"/>
    </location>
</feature>
<dbReference type="Gene3D" id="3.10.620.30">
    <property type="match status" value="1"/>
</dbReference>
<proteinExistence type="predicted"/>
<evidence type="ECO:0000256" key="2">
    <source>
        <dbReference type="SAM" id="Phobius"/>
    </source>
</evidence>
<dbReference type="Proteomes" id="UP000542210">
    <property type="component" value="Unassembled WGS sequence"/>
</dbReference>
<dbReference type="SMART" id="SM00460">
    <property type="entry name" value="TGc"/>
    <property type="match status" value="1"/>
</dbReference>
<dbReference type="InterPro" id="IPR025403">
    <property type="entry name" value="TgpA-like_C"/>
</dbReference>
<organism evidence="4 5">
    <name type="scientific">Sphaerisporangium siamense</name>
    <dbReference type="NCBI Taxonomy" id="795645"/>
    <lineage>
        <taxon>Bacteria</taxon>
        <taxon>Bacillati</taxon>
        <taxon>Actinomycetota</taxon>
        <taxon>Actinomycetes</taxon>
        <taxon>Streptosporangiales</taxon>
        <taxon>Streptosporangiaceae</taxon>
        <taxon>Sphaerisporangium</taxon>
    </lineage>
</organism>
<feature type="transmembrane region" description="Helical" evidence="2">
    <location>
        <begin position="27"/>
        <end position="46"/>
    </location>
</feature>
<feature type="region of interest" description="Disordered" evidence="1">
    <location>
        <begin position="550"/>
        <end position="612"/>
    </location>
</feature>
<dbReference type="Pfam" id="PF11992">
    <property type="entry name" value="TgpA_N"/>
    <property type="match status" value="1"/>
</dbReference>
<feature type="transmembrane region" description="Helical" evidence="2">
    <location>
        <begin position="616"/>
        <end position="637"/>
    </location>
</feature>
<keyword evidence="5" id="KW-1185">Reference proteome</keyword>
<dbReference type="InterPro" id="IPR038765">
    <property type="entry name" value="Papain-like_cys_pep_sf"/>
</dbReference>
<feature type="region of interest" description="Disordered" evidence="1">
    <location>
        <begin position="804"/>
        <end position="828"/>
    </location>
</feature>
<gene>
    <name evidence="4" type="ORF">BJ982_006347</name>
</gene>
<keyword evidence="2" id="KW-0812">Transmembrane</keyword>
<dbReference type="InterPro" id="IPR002931">
    <property type="entry name" value="Transglutaminase-like"/>
</dbReference>
<dbReference type="PANTHER" id="PTHR42736">
    <property type="entry name" value="PROTEIN-GLUTAMINE GAMMA-GLUTAMYLTRANSFERASE"/>
    <property type="match status" value="1"/>
</dbReference>
<feature type="domain" description="Transglutaminase-like" evidence="3">
    <location>
        <begin position="477"/>
        <end position="546"/>
    </location>
</feature>
<feature type="transmembrane region" description="Helical" evidence="2">
    <location>
        <begin position="218"/>
        <end position="237"/>
    </location>
</feature>
<feature type="region of interest" description="Disordered" evidence="1">
    <location>
        <begin position="656"/>
        <end position="675"/>
    </location>
</feature>
<dbReference type="Pfam" id="PF01841">
    <property type="entry name" value="Transglut_core"/>
    <property type="match status" value="1"/>
</dbReference>